<accession>A0AAW7DMD3</accession>
<dbReference type="SUPFAM" id="SSF54373">
    <property type="entry name" value="FAD-linked reductases, C-terminal domain"/>
    <property type="match status" value="1"/>
</dbReference>
<evidence type="ECO:0000256" key="1">
    <source>
        <dbReference type="ARBA" id="ARBA00023002"/>
    </source>
</evidence>
<proteinExistence type="predicted"/>
<protein>
    <submittedName>
        <fullName evidence="3">FAD-dependent oxidoreductase</fullName>
    </submittedName>
</protein>
<evidence type="ECO:0000259" key="2">
    <source>
        <dbReference type="Pfam" id="PF01266"/>
    </source>
</evidence>
<evidence type="ECO:0000313" key="3">
    <source>
        <dbReference type="EMBL" id="MDM1552895.1"/>
    </source>
</evidence>
<organism evidence="3 4">
    <name type="scientific">Empedobacter falsenii</name>
    <dbReference type="NCBI Taxonomy" id="343874"/>
    <lineage>
        <taxon>Bacteria</taxon>
        <taxon>Pseudomonadati</taxon>
        <taxon>Bacteroidota</taxon>
        <taxon>Flavobacteriia</taxon>
        <taxon>Flavobacteriales</taxon>
        <taxon>Weeksellaceae</taxon>
        <taxon>Empedobacter</taxon>
    </lineage>
</organism>
<dbReference type="EMBL" id="JACALR010000013">
    <property type="protein sequence ID" value="MDM1552895.1"/>
    <property type="molecule type" value="Genomic_DNA"/>
</dbReference>
<dbReference type="InterPro" id="IPR006076">
    <property type="entry name" value="FAD-dep_OxRdtase"/>
</dbReference>
<keyword evidence="1" id="KW-0560">Oxidoreductase</keyword>
<dbReference type="SUPFAM" id="SSF51971">
    <property type="entry name" value="Nucleotide-binding domain"/>
    <property type="match status" value="1"/>
</dbReference>
<reference evidence="3" key="2">
    <citation type="journal article" date="2022" name="Sci. Total Environ.">
        <title>Prevalence, transmission, and molecular epidemiology of tet(X)-positive bacteria among humans, animals, and environmental niches in China: An epidemiological, and genomic-based study.</title>
        <authorList>
            <person name="Dong N."/>
            <person name="Zeng Y."/>
            <person name="Cai C."/>
            <person name="Sun C."/>
            <person name="Lu J."/>
            <person name="Liu C."/>
            <person name="Zhou H."/>
            <person name="Sun Q."/>
            <person name="Shu L."/>
            <person name="Wang H."/>
            <person name="Wang Y."/>
            <person name="Wang S."/>
            <person name="Wu C."/>
            <person name="Chan E.W."/>
            <person name="Chen G."/>
            <person name="Shen Z."/>
            <person name="Chen S."/>
            <person name="Zhang R."/>
        </authorList>
    </citation>
    <scope>NUCLEOTIDE SEQUENCE</scope>
    <source>
        <strain evidence="3">210</strain>
    </source>
</reference>
<name>A0AAW7DMD3_9FLAO</name>
<evidence type="ECO:0000313" key="4">
    <source>
        <dbReference type="Proteomes" id="UP001173578"/>
    </source>
</evidence>
<gene>
    <name evidence="3" type="ORF">HX095_16965</name>
</gene>
<dbReference type="PANTHER" id="PTHR13847:SF289">
    <property type="entry name" value="GLYCINE OXIDASE"/>
    <property type="match status" value="1"/>
</dbReference>
<feature type="domain" description="FAD dependent oxidoreductase" evidence="2">
    <location>
        <begin position="7"/>
        <end position="327"/>
    </location>
</feature>
<dbReference type="GO" id="GO:0005737">
    <property type="term" value="C:cytoplasm"/>
    <property type="evidence" value="ECO:0007669"/>
    <property type="project" value="TreeGrafter"/>
</dbReference>
<comment type="caution">
    <text evidence="3">The sequence shown here is derived from an EMBL/GenBank/DDBJ whole genome shotgun (WGS) entry which is preliminary data.</text>
</comment>
<dbReference type="Gene3D" id="3.30.9.10">
    <property type="entry name" value="D-Amino Acid Oxidase, subunit A, domain 2"/>
    <property type="match status" value="1"/>
</dbReference>
<dbReference type="AlphaFoldDB" id="A0AAW7DMD3"/>
<dbReference type="InterPro" id="IPR036188">
    <property type="entry name" value="FAD/NAD-bd_sf"/>
</dbReference>
<reference evidence="3" key="1">
    <citation type="submission" date="2020-06" db="EMBL/GenBank/DDBJ databases">
        <authorList>
            <person name="Dong N."/>
        </authorList>
    </citation>
    <scope>NUCLEOTIDE SEQUENCE</scope>
    <source>
        <strain evidence="3">210</strain>
    </source>
</reference>
<dbReference type="Gene3D" id="3.50.50.60">
    <property type="entry name" value="FAD/NAD(P)-binding domain"/>
    <property type="match status" value="1"/>
</dbReference>
<sequence length="353" mass="40078">MVLSMVDYIVVGTGLAGICFTEKLAKEGKTFVVIDNEKRSSSLMAGGMYNPVVLKRFTDVWKVGEQLEIALPFYTELEKKLGEKFIFAMPLYRRLLSVEEQNNWFHAADKPNLEKYLSPKLVRDEINGVKSPFGFGEVNYTGYVETKTLIKAYRAYLNEINSYIQEDFDYDSLSYTDERITYKDIVAKHIVFAEGFGMLQNPFFKGLPLDGTKGEVLLVRIPNLNVDVILKANVFLIPVGNDLYKVGATYDWQDKTDNTTAEGLSELLEGLRDVVDLDFEVVAHNAGVRPTVKDRRPLLGRSRESGRIHVLNGLGTRGVLLGPFLADKLYNNIENAMELEENISIHRYKKFKF</sequence>
<dbReference type="PANTHER" id="PTHR13847">
    <property type="entry name" value="SARCOSINE DEHYDROGENASE-RELATED"/>
    <property type="match status" value="1"/>
</dbReference>
<dbReference type="Pfam" id="PF01266">
    <property type="entry name" value="DAO"/>
    <property type="match status" value="1"/>
</dbReference>
<dbReference type="RefSeq" id="WP_286398694.1">
    <property type="nucleotide sequence ID" value="NZ_JACALR010000013.1"/>
</dbReference>
<dbReference type="GO" id="GO:0016491">
    <property type="term" value="F:oxidoreductase activity"/>
    <property type="evidence" value="ECO:0007669"/>
    <property type="project" value="UniProtKB-KW"/>
</dbReference>
<dbReference type="Proteomes" id="UP001173578">
    <property type="component" value="Unassembled WGS sequence"/>
</dbReference>